<proteinExistence type="predicted"/>
<feature type="transmembrane region" description="Helical" evidence="1">
    <location>
        <begin position="57"/>
        <end position="76"/>
    </location>
</feature>
<evidence type="ECO:0000256" key="1">
    <source>
        <dbReference type="SAM" id="Phobius"/>
    </source>
</evidence>
<keyword evidence="1" id="KW-0812">Transmembrane</keyword>
<dbReference type="AlphaFoldDB" id="A0A7W9NJU0"/>
<comment type="caution">
    <text evidence="2">The sequence shown here is derived from an EMBL/GenBank/DDBJ whole genome shotgun (WGS) entry which is preliminary data.</text>
</comment>
<dbReference type="Proteomes" id="UP000585638">
    <property type="component" value="Unassembled WGS sequence"/>
</dbReference>
<feature type="transmembrane region" description="Helical" evidence="1">
    <location>
        <begin position="29"/>
        <end position="51"/>
    </location>
</feature>
<sequence>MATEVSDFYGRRYRIGESDQELLGHSRNWVLAAACAAMLVAGAGQYGFGLIVGGGNYWLLAIWVATQAVAVFPLALLRERLHVRPTPAMIVGAILSAVGDLFAGPWSAVLGGLGAAIVYGTCFGVVAKWFPERRTCLGLVSGSFAAGAVLFATPLPIIAVVVITACGIVLREPPADWWPQSPDPRKWALDKTMNLSLRHSRPAIRRYTPGELLRCPTSAVMYVLVACAAAAWLFDVAYMAAFVTSSGWGYAFAAVAVCLLTVASGVARWATGWAGEQFGVGKVVRAALALGALGQLLLIVAGQNQSGVLLAFAALLVGTTAGCCYALLPALVEAHFGDQAGLLNFGLVYSAKAVGGIVGIGLAASMVATYGYAAGFLLAAGLGVTGAIAGGLLRQPGVPRLLVPV</sequence>
<feature type="transmembrane region" description="Helical" evidence="1">
    <location>
        <begin position="283"/>
        <end position="301"/>
    </location>
</feature>
<dbReference type="InterPro" id="IPR036259">
    <property type="entry name" value="MFS_trans_sf"/>
</dbReference>
<dbReference type="EMBL" id="JACHIR010000001">
    <property type="protein sequence ID" value="MBB5895029.1"/>
    <property type="molecule type" value="Genomic_DNA"/>
</dbReference>
<dbReference type="RefSeq" id="WP_184866866.1">
    <property type="nucleotide sequence ID" value="NZ_BAAAWY010000009.1"/>
</dbReference>
<evidence type="ECO:0000313" key="3">
    <source>
        <dbReference type="Proteomes" id="UP000585638"/>
    </source>
</evidence>
<organism evidence="2 3">
    <name type="scientific">Kutzneria kofuensis</name>
    <dbReference type="NCBI Taxonomy" id="103725"/>
    <lineage>
        <taxon>Bacteria</taxon>
        <taxon>Bacillati</taxon>
        <taxon>Actinomycetota</taxon>
        <taxon>Actinomycetes</taxon>
        <taxon>Pseudonocardiales</taxon>
        <taxon>Pseudonocardiaceae</taxon>
        <taxon>Kutzneria</taxon>
    </lineage>
</organism>
<feature type="transmembrane region" description="Helical" evidence="1">
    <location>
        <begin position="137"/>
        <end position="170"/>
    </location>
</feature>
<accession>A0A7W9NJU0</accession>
<feature type="transmembrane region" description="Helical" evidence="1">
    <location>
        <begin position="112"/>
        <end position="130"/>
    </location>
</feature>
<feature type="transmembrane region" description="Helical" evidence="1">
    <location>
        <begin position="219"/>
        <end position="243"/>
    </location>
</feature>
<feature type="transmembrane region" description="Helical" evidence="1">
    <location>
        <begin position="250"/>
        <end position="271"/>
    </location>
</feature>
<reference evidence="2 3" key="1">
    <citation type="submission" date="2020-08" db="EMBL/GenBank/DDBJ databases">
        <title>Sequencing the genomes of 1000 actinobacteria strains.</title>
        <authorList>
            <person name="Klenk H.-P."/>
        </authorList>
    </citation>
    <scope>NUCLEOTIDE SEQUENCE [LARGE SCALE GENOMIC DNA]</scope>
    <source>
        <strain evidence="2 3">DSM 43851</strain>
    </source>
</reference>
<feature type="transmembrane region" description="Helical" evidence="1">
    <location>
        <begin position="370"/>
        <end position="393"/>
    </location>
</feature>
<keyword evidence="3" id="KW-1185">Reference proteome</keyword>
<dbReference type="SUPFAM" id="SSF103473">
    <property type="entry name" value="MFS general substrate transporter"/>
    <property type="match status" value="1"/>
</dbReference>
<dbReference type="Gene3D" id="1.20.1250.20">
    <property type="entry name" value="MFS general substrate transporter like domains"/>
    <property type="match status" value="1"/>
</dbReference>
<gene>
    <name evidence="2" type="ORF">BJ998_006225</name>
</gene>
<evidence type="ECO:0000313" key="2">
    <source>
        <dbReference type="EMBL" id="MBB5895029.1"/>
    </source>
</evidence>
<feature type="transmembrane region" description="Helical" evidence="1">
    <location>
        <begin position="308"/>
        <end position="328"/>
    </location>
</feature>
<name>A0A7W9NJU0_9PSEU</name>
<protein>
    <submittedName>
        <fullName evidence="2">MFS family permease</fullName>
    </submittedName>
</protein>
<feature type="transmembrane region" description="Helical" evidence="1">
    <location>
        <begin position="340"/>
        <end position="363"/>
    </location>
</feature>
<keyword evidence="1" id="KW-1133">Transmembrane helix</keyword>
<keyword evidence="1" id="KW-0472">Membrane</keyword>